<organism evidence="1 2">
    <name type="scientific">Desulfosporosinus lacus DSM 15449</name>
    <dbReference type="NCBI Taxonomy" id="1121420"/>
    <lineage>
        <taxon>Bacteria</taxon>
        <taxon>Bacillati</taxon>
        <taxon>Bacillota</taxon>
        <taxon>Clostridia</taxon>
        <taxon>Eubacteriales</taxon>
        <taxon>Desulfitobacteriaceae</taxon>
        <taxon>Desulfosporosinus</taxon>
    </lineage>
</organism>
<keyword evidence="2" id="KW-1185">Reference proteome</keyword>
<accession>A0A1M5WH23</accession>
<dbReference type="STRING" id="1121420.SAMN02746098_01605"/>
<proteinExistence type="predicted"/>
<evidence type="ECO:0000313" key="2">
    <source>
        <dbReference type="Proteomes" id="UP000183954"/>
    </source>
</evidence>
<dbReference type="EMBL" id="FQXJ01000005">
    <property type="protein sequence ID" value="SHH86523.1"/>
    <property type="molecule type" value="Genomic_DNA"/>
</dbReference>
<protein>
    <submittedName>
        <fullName evidence="1">Uncharacterized protein</fullName>
    </submittedName>
</protein>
<gene>
    <name evidence="1" type="ORF">SAMN02746098_01605</name>
</gene>
<dbReference type="AlphaFoldDB" id="A0A1M5WH23"/>
<name>A0A1M5WH23_9FIRM</name>
<dbReference type="Proteomes" id="UP000183954">
    <property type="component" value="Unassembled WGS sequence"/>
</dbReference>
<sequence>MIELDKVERWERYDAWQHTASISSLIANICRDPKERKEPFTLADFNPIKIPGQPIKQQKPKQTWQDQKRIVEIFNAAYGGTDRRKG</sequence>
<evidence type="ECO:0000313" key="1">
    <source>
        <dbReference type="EMBL" id="SHH86523.1"/>
    </source>
</evidence>
<reference evidence="2" key="1">
    <citation type="submission" date="2016-11" db="EMBL/GenBank/DDBJ databases">
        <authorList>
            <person name="Varghese N."/>
            <person name="Submissions S."/>
        </authorList>
    </citation>
    <scope>NUCLEOTIDE SEQUENCE [LARGE SCALE GENOMIC DNA]</scope>
    <source>
        <strain evidence="2">DSM 15449</strain>
    </source>
</reference>